<accession>A0A556TQZ1</accession>
<evidence type="ECO:0000313" key="1">
    <source>
        <dbReference type="EMBL" id="TSK38529.1"/>
    </source>
</evidence>
<reference evidence="1 2" key="1">
    <citation type="journal article" date="2019" name="Genome Biol. Evol.">
        <title>Whole-Genome Sequencing of the Giant Devil Catfish, Bagarius yarrelli.</title>
        <authorList>
            <person name="Jiang W."/>
            <person name="Lv Y."/>
            <person name="Cheng L."/>
            <person name="Yang K."/>
            <person name="Chao B."/>
            <person name="Wang X."/>
            <person name="Li Y."/>
            <person name="Pan X."/>
            <person name="You X."/>
            <person name="Zhang Y."/>
            <person name="Yang J."/>
            <person name="Li J."/>
            <person name="Zhang X."/>
            <person name="Liu S."/>
            <person name="Sun C."/>
            <person name="Yang J."/>
            <person name="Shi Q."/>
        </authorList>
    </citation>
    <scope>NUCLEOTIDE SEQUENCE [LARGE SCALE GENOMIC DNA]</scope>
    <source>
        <strain evidence="1">JWS20170419001</strain>
        <tissue evidence="1">Muscle</tissue>
    </source>
</reference>
<sequence>MLEEEKEEEEERKIGLEAALRNPLIGICIKRKQKNGMQTVDRKVSVGKGAPNPTAYLHFQGILIASSPVAY</sequence>
<comment type="caution">
    <text evidence="1">The sequence shown here is derived from an EMBL/GenBank/DDBJ whole genome shotgun (WGS) entry which is preliminary data.</text>
</comment>
<protein>
    <submittedName>
        <fullName evidence="1">Uncharacterized protein</fullName>
    </submittedName>
</protein>
<proteinExistence type="predicted"/>
<name>A0A556TQZ1_BAGYA</name>
<dbReference type="Proteomes" id="UP000319801">
    <property type="component" value="Unassembled WGS sequence"/>
</dbReference>
<organism evidence="1 2">
    <name type="scientific">Bagarius yarrelli</name>
    <name type="common">Goonch</name>
    <name type="synonym">Bagrus yarrelli</name>
    <dbReference type="NCBI Taxonomy" id="175774"/>
    <lineage>
        <taxon>Eukaryota</taxon>
        <taxon>Metazoa</taxon>
        <taxon>Chordata</taxon>
        <taxon>Craniata</taxon>
        <taxon>Vertebrata</taxon>
        <taxon>Euteleostomi</taxon>
        <taxon>Actinopterygii</taxon>
        <taxon>Neopterygii</taxon>
        <taxon>Teleostei</taxon>
        <taxon>Ostariophysi</taxon>
        <taxon>Siluriformes</taxon>
        <taxon>Sisoridae</taxon>
        <taxon>Sisorinae</taxon>
        <taxon>Bagarius</taxon>
    </lineage>
</organism>
<dbReference type="AlphaFoldDB" id="A0A556TQZ1"/>
<dbReference type="EMBL" id="VCAZ01000011">
    <property type="protein sequence ID" value="TSK38529.1"/>
    <property type="molecule type" value="Genomic_DNA"/>
</dbReference>
<keyword evidence="2" id="KW-1185">Reference proteome</keyword>
<gene>
    <name evidence="1" type="ORF">Baya_2945</name>
</gene>
<evidence type="ECO:0000313" key="2">
    <source>
        <dbReference type="Proteomes" id="UP000319801"/>
    </source>
</evidence>